<keyword evidence="3" id="KW-1185">Reference proteome</keyword>
<dbReference type="AlphaFoldDB" id="A0A9D4BQG2"/>
<dbReference type="Proteomes" id="UP000828390">
    <property type="component" value="Unassembled WGS sequence"/>
</dbReference>
<reference evidence="2" key="2">
    <citation type="submission" date="2020-11" db="EMBL/GenBank/DDBJ databases">
        <authorList>
            <person name="McCartney M.A."/>
            <person name="Auch B."/>
            <person name="Kono T."/>
            <person name="Mallez S."/>
            <person name="Becker A."/>
            <person name="Gohl D.M."/>
            <person name="Silverstein K.A.T."/>
            <person name="Koren S."/>
            <person name="Bechman K.B."/>
            <person name="Herman A."/>
            <person name="Abrahante J.E."/>
            <person name="Garbe J."/>
        </authorList>
    </citation>
    <scope>NUCLEOTIDE SEQUENCE</scope>
    <source>
        <strain evidence="2">Duluth1</strain>
        <tissue evidence="2">Whole animal</tissue>
    </source>
</reference>
<reference evidence="2" key="1">
    <citation type="journal article" date="2019" name="bioRxiv">
        <title>The Genome of the Zebra Mussel, Dreissena polymorpha: A Resource for Invasive Species Research.</title>
        <authorList>
            <person name="McCartney M.A."/>
            <person name="Auch B."/>
            <person name="Kono T."/>
            <person name="Mallez S."/>
            <person name="Zhang Y."/>
            <person name="Obille A."/>
            <person name="Becker A."/>
            <person name="Abrahante J.E."/>
            <person name="Garbe J."/>
            <person name="Badalamenti J.P."/>
            <person name="Herman A."/>
            <person name="Mangelson H."/>
            <person name="Liachko I."/>
            <person name="Sullivan S."/>
            <person name="Sone E.D."/>
            <person name="Koren S."/>
            <person name="Silverstein K.A.T."/>
            <person name="Beckman K.B."/>
            <person name="Gohl D.M."/>
        </authorList>
    </citation>
    <scope>NUCLEOTIDE SEQUENCE</scope>
    <source>
        <strain evidence="2">Duluth1</strain>
        <tissue evidence="2">Whole animal</tissue>
    </source>
</reference>
<evidence type="ECO:0000256" key="1">
    <source>
        <dbReference type="SAM" id="MobiDB-lite"/>
    </source>
</evidence>
<feature type="region of interest" description="Disordered" evidence="1">
    <location>
        <begin position="19"/>
        <end position="56"/>
    </location>
</feature>
<protein>
    <submittedName>
        <fullName evidence="2">Uncharacterized protein</fullName>
    </submittedName>
</protein>
<dbReference type="EMBL" id="JAIWYP010000015">
    <property type="protein sequence ID" value="KAH3703351.1"/>
    <property type="molecule type" value="Genomic_DNA"/>
</dbReference>
<name>A0A9D4BQG2_DREPO</name>
<accession>A0A9D4BQG2</accession>
<proteinExistence type="predicted"/>
<gene>
    <name evidence="2" type="ORF">DPMN_078386</name>
</gene>
<organism evidence="2 3">
    <name type="scientific">Dreissena polymorpha</name>
    <name type="common">Zebra mussel</name>
    <name type="synonym">Mytilus polymorpha</name>
    <dbReference type="NCBI Taxonomy" id="45954"/>
    <lineage>
        <taxon>Eukaryota</taxon>
        <taxon>Metazoa</taxon>
        <taxon>Spiralia</taxon>
        <taxon>Lophotrochozoa</taxon>
        <taxon>Mollusca</taxon>
        <taxon>Bivalvia</taxon>
        <taxon>Autobranchia</taxon>
        <taxon>Heteroconchia</taxon>
        <taxon>Euheterodonta</taxon>
        <taxon>Imparidentia</taxon>
        <taxon>Neoheterodontei</taxon>
        <taxon>Myida</taxon>
        <taxon>Dreissenoidea</taxon>
        <taxon>Dreissenidae</taxon>
        <taxon>Dreissena</taxon>
    </lineage>
</organism>
<evidence type="ECO:0000313" key="2">
    <source>
        <dbReference type="EMBL" id="KAH3703351.1"/>
    </source>
</evidence>
<sequence length="79" mass="8905">MTEDGQRISVDINLRLISPLPGQSGARSPPHHQHQLALVPIQDTHPPGDHRGYGVPEQMQDKNMQYDYGYQDVSFLLVL</sequence>
<comment type="caution">
    <text evidence="2">The sequence shown here is derived from an EMBL/GenBank/DDBJ whole genome shotgun (WGS) entry which is preliminary data.</text>
</comment>
<evidence type="ECO:0000313" key="3">
    <source>
        <dbReference type="Proteomes" id="UP000828390"/>
    </source>
</evidence>